<comment type="caution">
    <text evidence="1">The sequence shown here is derived from an EMBL/GenBank/DDBJ whole genome shotgun (WGS) entry which is preliminary data.</text>
</comment>
<gene>
    <name evidence="1" type="ORF">ACCI49_19275</name>
</gene>
<dbReference type="RefSeq" id="WP_371840798.1">
    <property type="nucleotide sequence ID" value="NZ_JBGMEK010000068.1"/>
</dbReference>
<dbReference type="EMBL" id="JBGMEK010000068">
    <property type="protein sequence ID" value="MFA0813050.1"/>
    <property type="molecule type" value="Genomic_DNA"/>
</dbReference>
<name>A0ABV4P3U6_9GAMM</name>
<protein>
    <submittedName>
        <fullName evidence="1">Uncharacterized protein</fullName>
    </submittedName>
</protein>
<proteinExistence type="predicted"/>
<organism evidence="1 2">
    <name type="scientific">Microbulbifer epialgicus</name>
    <dbReference type="NCBI Taxonomy" id="393907"/>
    <lineage>
        <taxon>Bacteria</taxon>
        <taxon>Pseudomonadati</taxon>
        <taxon>Pseudomonadota</taxon>
        <taxon>Gammaproteobacteria</taxon>
        <taxon>Cellvibrionales</taxon>
        <taxon>Microbulbiferaceae</taxon>
        <taxon>Microbulbifer</taxon>
    </lineage>
</organism>
<accession>A0ABV4P3U6</accession>
<dbReference type="Proteomes" id="UP001569428">
    <property type="component" value="Unassembled WGS sequence"/>
</dbReference>
<keyword evidence="2" id="KW-1185">Reference proteome</keyword>
<evidence type="ECO:0000313" key="2">
    <source>
        <dbReference type="Proteomes" id="UP001569428"/>
    </source>
</evidence>
<evidence type="ECO:0000313" key="1">
    <source>
        <dbReference type="EMBL" id="MFA0813050.1"/>
    </source>
</evidence>
<reference evidence="1 2" key="1">
    <citation type="submission" date="2024-08" db="EMBL/GenBank/DDBJ databases">
        <authorList>
            <person name="Ishaq N."/>
        </authorList>
    </citation>
    <scope>NUCLEOTIDE SEQUENCE [LARGE SCALE GENOMIC DNA]</scope>
    <source>
        <strain evidence="1 2">DSM 18651</strain>
    </source>
</reference>
<sequence>MNEWTDWKPFPDPRKNDLLIAPFGPGVYDLRNKKTNEPILFGSSKNCASRMSSLLPVPLGYGNRDNAEKREYVLEQLVDIEYRVLPCSNKETAKKEEKKLKDEKLKEKKSYLFPT</sequence>